<protein>
    <recommendedName>
        <fullName evidence="4">Peptidase C14 caspase domain-containing protein</fullName>
    </recommendedName>
</protein>
<evidence type="ECO:0000313" key="6">
    <source>
        <dbReference type="Proteomes" id="UP000541558"/>
    </source>
</evidence>
<dbReference type="Pfam" id="PF00656">
    <property type="entry name" value="Peptidase_C14"/>
    <property type="match status" value="1"/>
</dbReference>
<proteinExistence type="inferred from homology"/>
<evidence type="ECO:0000256" key="3">
    <source>
        <dbReference type="ARBA" id="ARBA00022807"/>
    </source>
</evidence>
<keyword evidence="3" id="KW-0788">Thiol protease</keyword>
<name>A0A8H5CDY3_9AGAR</name>
<feature type="domain" description="Peptidase C14 caspase" evidence="4">
    <location>
        <begin position="39"/>
        <end position="231"/>
    </location>
</feature>
<accession>A0A8H5CDY3</accession>
<keyword evidence="2" id="KW-0053">Apoptosis</keyword>
<gene>
    <name evidence="5" type="ORF">D9611_012417</name>
</gene>
<evidence type="ECO:0000256" key="2">
    <source>
        <dbReference type="ARBA" id="ARBA00022703"/>
    </source>
</evidence>
<evidence type="ECO:0000259" key="4">
    <source>
        <dbReference type="Pfam" id="PF00656"/>
    </source>
</evidence>
<dbReference type="InterPro" id="IPR050452">
    <property type="entry name" value="Metacaspase"/>
</dbReference>
<dbReference type="InterPro" id="IPR029030">
    <property type="entry name" value="Caspase-like_dom_sf"/>
</dbReference>
<evidence type="ECO:0000256" key="1">
    <source>
        <dbReference type="ARBA" id="ARBA00009005"/>
    </source>
</evidence>
<reference evidence="5 6" key="1">
    <citation type="journal article" date="2020" name="ISME J.">
        <title>Uncovering the hidden diversity of litter-decomposition mechanisms in mushroom-forming fungi.</title>
        <authorList>
            <person name="Floudas D."/>
            <person name="Bentzer J."/>
            <person name="Ahren D."/>
            <person name="Johansson T."/>
            <person name="Persson P."/>
            <person name="Tunlid A."/>
        </authorList>
    </citation>
    <scope>NUCLEOTIDE SEQUENCE [LARGE SCALE GENOMIC DNA]</scope>
    <source>
        <strain evidence="5 6">CBS 175.51</strain>
    </source>
</reference>
<dbReference type="SUPFAM" id="SSF52129">
    <property type="entry name" value="Caspase-like"/>
    <property type="match status" value="1"/>
</dbReference>
<dbReference type="EMBL" id="JAACJK010000005">
    <property type="protein sequence ID" value="KAF5339981.1"/>
    <property type="molecule type" value="Genomic_DNA"/>
</dbReference>
<evidence type="ECO:0000313" key="5">
    <source>
        <dbReference type="EMBL" id="KAF5339981.1"/>
    </source>
</evidence>
<dbReference type="GO" id="GO:0006915">
    <property type="term" value="P:apoptotic process"/>
    <property type="evidence" value="ECO:0007669"/>
    <property type="project" value="UniProtKB-KW"/>
</dbReference>
<dbReference type="GO" id="GO:0006508">
    <property type="term" value="P:proteolysis"/>
    <property type="evidence" value="ECO:0007669"/>
    <property type="project" value="InterPro"/>
</dbReference>
<dbReference type="OrthoDB" id="3223806at2759"/>
<sequence>MHHIPTARLHNFDSTGWNWGYKESNVTTLTDDPAISKVLPTRANIIEQLKALVKDAKRNDALFFCYSGHGSQVINEDEDEITTEKDGEDQTICPVDYERRGMIVDDLLNEIIVKPLPMGCRLTVLFDCCNSGSALDLLYMYGADGRIEDGANPDDPKKSPADVVYLSACRDDQGAMTDFVDGPPTGALSHCFVDALTKQPEQSYLDVLLNTRRELAGKGYNQVPQLSSSHPIDTSLQFII</sequence>
<comment type="similarity">
    <text evidence="1">Belongs to the peptidase C14B family.</text>
</comment>
<keyword evidence="3" id="KW-0645">Protease</keyword>
<dbReference type="PANTHER" id="PTHR48104">
    <property type="entry name" value="METACASPASE-4"/>
    <property type="match status" value="1"/>
</dbReference>
<dbReference type="Proteomes" id="UP000541558">
    <property type="component" value="Unassembled WGS sequence"/>
</dbReference>
<keyword evidence="6" id="KW-1185">Reference proteome</keyword>
<dbReference type="Gene3D" id="3.40.50.12660">
    <property type="match status" value="1"/>
</dbReference>
<organism evidence="5 6">
    <name type="scientific">Ephemerocybe angulata</name>
    <dbReference type="NCBI Taxonomy" id="980116"/>
    <lineage>
        <taxon>Eukaryota</taxon>
        <taxon>Fungi</taxon>
        <taxon>Dikarya</taxon>
        <taxon>Basidiomycota</taxon>
        <taxon>Agaricomycotina</taxon>
        <taxon>Agaricomycetes</taxon>
        <taxon>Agaricomycetidae</taxon>
        <taxon>Agaricales</taxon>
        <taxon>Agaricineae</taxon>
        <taxon>Psathyrellaceae</taxon>
        <taxon>Ephemerocybe</taxon>
    </lineage>
</organism>
<dbReference type="AlphaFoldDB" id="A0A8H5CDY3"/>
<dbReference type="GO" id="GO:0004197">
    <property type="term" value="F:cysteine-type endopeptidase activity"/>
    <property type="evidence" value="ECO:0007669"/>
    <property type="project" value="InterPro"/>
</dbReference>
<dbReference type="PANTHER" id="PTHR48104:SF30">
    <property type="entry name" value="METACASPASE-1"/>
    <property type="match status" value="1"/>
</dbReference>
<dbReference type="InterPro" id="IPR011600">
    <property type="entry name" value="Pept_C14_caspase"/>
</dbReference>
<dbReference type="GO" id="GO:0005737">
    <property type="term" value="C:cytoplasm"/>
    <property type="evidence" value="ECO:0007669"/>
    <property type="project" value="TreeGrafter"/>
</dbReference>
<comment type="caution">
    <text evidence="5">The sequence shown here is derived from an EMBL/GenBank/DDBJ whole genome shotgun (WGS) entry which is preliminary data.</text>
</comment>
<keyword evidence="3" id="KW-0378">Hydrolase</keyword>